<protein>
    <submittedName>
        <fullName evidence="1">Uncharacterized protein</fullName>
    </submittedName>
</protein>
<dbReference type="AlphaFoldDB" id="A0A1B6EZD8"/>
<organism evidence="1">
    <name type="scientific">Cuerna arida</name>
    <dbReference type="NCBI Taxonomy" id="1464854"/>
    <lineage>
        <taxon>Eukaryota</taxon>
        <taxon>Metazoa</taxon>
        <taxon>Ecdysozoa</taxon>
        <taxon>Arthropoda</taxon>
        <taxon>Hexapoda</taxon>
        <taxon>Insecta</taxon>
        <taxon>Pterygota</taxon>
        <taxon>Neoptera</taxon>
        <taxon>Paraneoptera</taxon>
        <taxon>Hemiptera</taxon>
        <taxon>Auchenorrhyncha</taxon>
        <taxon>Membracoidea</taxon>
        <taxon>Cicadellidae</taxon>
        <taxon>Cicadellinae</taxon>
        <taxon>Proconiini</taxon>
        <taxon>Cuerna</taxon>
    </lineage>
</organism>
<sequence length="500" mass="57518">FENFPENITTVGSNDYLQIETDTSSFDTMHQHSSTKLEPNIFHAEKEKIRISAGNNNKQMGRSKSKMSIKELKQHLNQTTLSLYQLYSVVEFIEDLSTKPPGENVEFIPKENTVRKLCLQNVTPTNYTETITEETLETKGVLENEPVLDTLCDHCGLFFPTTRSHDCIKDQPISDKYFNYADKDYKFVDNIQENHMSCHHVCTDITSISSETTVSNSNKNDITSSDHCLTNKILNVDDMELNDSLIFYNTEYETTSKSSHETNFPNSIHKEEKKENHPYNVGNLDKFNNAMIKKPHICNETGLVEKIHKSEKKLQCNNFYQNRHRNNNITEHNTEELLVVMPLSKDKDIMLIKDTLALHQNRQIKFTDISKSMNNLPYATARNTIHEKENNSSTKAHTCVFKRQLKSLFNLKIFSEARNKNTLNSDSKVRNSKQSENESSKINLEDFKNTVVVPCFTRNKDNKHRSVNVIFKNNSQFSSTMNSSSSTLHITPSSEKCIQV</sequence>
<dbReference type="EMBL" id="GECZ01026432">
    <property type="protein sequence ID" value="JAS43337.1"/>
    <property type="molecule type" value="Transcribed_RNA"/>
</dbReference>
<gene>
    <name evidence="1" type="ORF">g.34966</name>
</gene>
<reference evidence="1" key="1">
    <citation type="submission" date="2015-11" db="EMBL/GenBank/DDBJ databases">
        <title>De novo transcriptome assembly of four potential Pierce s Disease insect vectors from Arizona vineyards.</title>
        <authorList>
            <person name="Tassone E.E."/>
        </authorList>
    </citation>
    <scope>NUCLEOTIDE SEQUENCE</scope>
</reference>
<evidence type="ECO:0000313" key="1">
    <source>
        <dbReference type="EMBL" id="JAS43337.1"/>
    </source>
</evidence>
<accession>A0A1B6EZD8</accession>
<feature type="non-terminal residue" evidence="1">
    <location>
        <position position="500"/>
    </location>
</feature>
<proteinExistence type="predicted"/>
<name>A0A1B6EZD8_9HEMI</name>
<feature type="non-terminal residue" evidence="1">
    <location>
        <position position="1"/>
    </location>
</feature>